<evidence type="ECO:0000313" key="1">
    <source>
        <dbReference type="EMBL" id="KYH27441.1"/>
    </source>
</evidence>
<dbReference type="EMBL" id="LTAZ01000001">
    <property type="protein sequence ID" value="KYH27441.1"/>
    <property type="molecule type" value="Genomic_DNA"/>
</dbReference>
<keyword evidence="2" id="KW-1185">Reference proteome</keyword>
<proteinExistence type="predicted"/>
<dbReference type="PATRIC" id="fig|1008153.3.peg.112"/>
<evidence type="ECO:0000313" key="2">
    <source>
        <dbReference type="Proteomes" id="UP000075321"/>
    </source>
</evidence>
<dbReference type="Proteomes" id="UP000075321">
    <property type="component" value="Unassembled WGS sequence"/>
</dbReference>
<protein>
    <submittedName>
        <fullName evidence="1">Uncharacterized protein</fullName>
    </submittedName>
</protein>
<dbReference type="RefSeq" id="WP_169802599.1">
    <property type="nucleotide sequence ID" value="NZ_LTAZ01000001.1"/>
</dbReference>
<sequence length="49" mass="5650">MLERLGCTCEGCDRQLDANTPELSFERDGYLRHAYECPCRTVTITVARR</sequence>
<dbReference type="OrthoDB" id="198910at2157"/>
<reference evidence="1 2" key="1">
    <citation type="submission" date="2016-02" db="EMBL/GenBank/DDBJ databases">
        <title>Genome sequence of Halalkalicoccus paucihalophilus DSM 24557.</title>
        <authorList>
            <person name="Poehlein A."/>
            <person name="Daniel R."/>
        </authorList>
    </citation>
    <scope>NUCLEOTIDE SEQUENCE [LARGE SCALE GENOMIC DNA]</scope>
    <source>
        <strain evidence="1 2">DSM 24557</strain>
    </source>
</reference>
<dbReference type="AlphaFoldDB" id="A0A151AIG7"/>
<organism evidence="1 2">
    <name type="scientific">Halalkalicoccus paucihalophilus</name>
    <dbReference type="NCBI Taxonomy" id="1008153"/>
    <lineage>
        <taxon>Archaea</taxon>
        <taxon>Methanobacteriati</taxon>
        <taxon>Methanobacteriota</taxon>
        <taxon>Stenosarchaea group</taxon>
        <taxon>Halobacteria</taxon>
        <taxon>Halobacteriales</taxon>
        <taxon>Halococcaceae</taxon>
        <taxon>Halalkalicoccus</taxon>
    </lineage>
</organism>
<comment type="caution">
    <text evidence="1">The sequence shown here is derived from an EMBL/GenBank/DDBJ whole genome shotgun (WGS) entry which is preliminary data.</text>
</comment>
<gene>
    <name evidence="1" type="ORF">HAPAU_01070</name>
</gene>
<name>A0A151AIG7_9EURY</name>
<accession>A0A151AIG7</accession>